<dbReference type="PANTHER" id="PTHR35401">
    <property type="entry name" value="COPG FAMILY HELIX-TURN-HELIX PROTEIN-RELATED-RELATED"/>
    <property type="match status" value="1"/>
</dbReference>
<reference evidence="3 4" key="1">
    <citation type="submission" date="2015-12" db="EMBL/GenBank/DDBJ databases">
        <title>Genome sequence of Tistrella mobilis MCCC 1A02139.</title>
        <authorList>
            <person name="Lu L."/>
            <person name="Lai Q."/>
            <person name="Shao Z."/>
            <person name="Qian P."/>
        </authorList>
    </citation>
    <scope>NUCLEOTIDE SEQUENCE [LARGE SCALE GENOMIC DNA]</scope>
    <source>
        <strain evidence="3 4">MCCC 1A02139</strain>
    </source>
</reference>
<evidence type="ECO:0000313" key="4">
    <source>
        <dbReference type="Proteomes" id="UP000075787"/>
    </source>
</evidence>
<dbReference type="PANTHER" id="PTHR35401:SF2">
    <property type="entry name" value="ABC-TYPE TRANSPORT SYSTEM"/>
    <property type="match status" value="1"/>
</dbReference>
<organism evidence="3 4">
    <name type="scientific">Tistrella mobilis</name>
    <dbReference type="NCBI Taxonomy" id="171437"/>
    <lineage>
        <taxon>Bacteria</taxon>
        <taxon>Pseudomonadati</taxon>
        <taxon>Pseudomonadota</taxon>
        <taxon>Alphaproteobacteria</taxon>
        <taxon>Geminicoccales</taxon>
        <taxon>Geminicoccaceae</taxon>
        <taxon>Tistrella</taxon>
    </lineage>
</organism>
<dbReference type="GeneID" id="97242865"/>
<dbReference type="Proteomes" id="UP000075787">
    <property type="component" value="Unassembled WGS sequence"/>
</dbReference>
<keyword evidence="1" id="KW-1277">Toxin-antitoxin system</keyword>
<dbReference type="InterPro" id="IPR014795">
    <property type="entry name" value="TacA_1-like"/>
</dbReference>
<comment type="similarity">
    <text evidence="2">Belongs to the TacA antitoxin family.</text>
</comment>
<proteinExistence type="inferred from homology"/>
<dbReference type="InterPro" id="IPR010985">
    <property type="entry name" value="Ribbon_hlx_hlx"/>
</dbReference>
<name>A0A162K9G3_9PROT</name>
<dbReference type="RefSeq" id="WP_062767587.1">
    <property type="nucleotide sequence ID" value="NZ_CP121045.1"/>
</dbReference>
<dbReference type="Gene3D" id="1.20.5.780">
    <property type="entry name" value="Single helix bin"/>
    <property type="match status" value="1"/>
</dbReference>
<gene>
    <name evidence="3" type="ORF">AUP44_11700</name>
</gene>
<dbReference type="AlphaFoldDB" id="A0A162K9G3"/>
<dbReference type="SUPFAM" id="SSF47598">
    <property type="entry name" value="Ribbon-helix-helix"/>
    <property type="match status" value="1"/>
</dbReference>
<dbReference type="EMBL" id="LPZR01000193">
    <property type="protein sequence ID" value="KYO50747.1"/>
    <property type="molecule type" value="Genomic_DNA"/>
</dbReference>
<accession>A0A162K9G3</accession>
<evidence type="ECO:0000313" key="3">
    <source>
        <dbReference type="EMBL" id="KYO50747.1"/>
    </source>
</evidence>
<dbReference type="Pfam" id="PF08681">
    <property type="entry name" value="TacA1"/>
    <property type="match status" value="1"/>
</dbReference>
<protein>
    <recommendedName>
        <fullName evidence="5">DUF1778 domain-containing protein</fullName>
    </recommendedName>
</protein>
<evidence type="ECO:0000256" key="1">
    <source>
        <dbReference type="ARBA" id="ARBA00022649"/>
    </source>
</evidence>
<sequence>MSALKSSANRTRSERLEARVSAEQKRLIEHAAALEGRSVTDFVLAAVQDAARRAIEDHRRIDLSLRDGEAFVRALTEPQPVNDRLMDTIRRYRQRTGI</sequence>
<evidence type="ECO:0008006" key="5">
    <source>
        <dbReference type="Google" id="ProtNLM"/>
    </source>
</evidence>
<evidence type="ECO:0000256" key="2">
    <source>
        <dbReference type="ARBA" id="ARBA00049988"/>
    </source>
</evidence>
<comment type="caution">
    <text evidence="3">The sequence shown here is derived from an EMBL/GenBank/DDBJ whole genome shotgun (WGS) entry which is preliminary data.</text>
</comment>
<dbReference type="GO" id="GO:0006355">
    <property type="term" value="P:regulation of DNA-templated transcription"/>
    <property type="evidence" value="ECO:0007669"/>
    <property type="project" value="InterPro"/>
</dbReference>
<dbReference type="OrthoDB" id="7569726at2"/>